<dbReference type="Gene3D" id="3.30.200.20">
    <property type="entry name" value="Phosphorylase Kinase, domain 1"/>
    <property type="match status" value="1"/>
</dbReference>
<feature type="compositionally biased region" description="Polar residues" evidence="9">
    <location>
        <begin position="131"/>
        <end position="147"/>
    </location>
</feature>
<feature type="compositionally biased region" description="Basic residues" evidence="9">
    <location>
        <begin position="792"/>
        <end position="820"/>
    </location>
</feature>
<feature type="compositionally biased region" description="Basic and acidic residues" evidence="9">
    <location>
        <begin position="279"/>
        <end position="289"/>
    </location>
</feature>
<feature type="region of interest" description="Disordered" evidence="9">
    <location>
        <begin position="598"/>
        <end position="618"/>
    </location>
</feature>
<reference evidence="12 13" key="1">
    <citation type="journal article" date="2018" name="Nat. Ecol. Evol.">
        <title>Genomic signatures of mitonuclear coevolution across populations of Tigriopus californicus.</title>
        <authorList>
            <person name="Barreto F.S."/>
            <person name="Watson E.T."/>
            <person name="Lima T.G."/>
            <person name="Willett C.S."/>
            <person name="Edmands S."/>
            <person name="Li W."/>
            <person name="Burton R.S."/>
        </authorList>
    </citation>
    <scope>NUCLEOTIDE SEQUENCE [LARGE SCALE GENOMIC DNA]</scope>
    <source>
        <strain evidence="12 13">San Diego</strain>
    </source>
</reference>
<dbReference type="SUPFAM" id="SSF57889">
    <property type="entry name" value="Cysteine-rich domain"/>
    <property type="match status" value="1"/>
</dbReference>
<dbReference type="STRING" id="6832.A0A553PP53"/>
<proteinExistence type="predicted"/>
<feature type="compositionally biased region" description="Low complexity" evidence="9">
    <location>
        <begin position="889"/>
        <end position="898"/>
    </location>
</feature>
<feature type="region of interest" description="Disordered" evidence="9">
    <location>
        <begin position="40"/>
        <end position="74"/>
    </location>
</feature>
<dbReference type="InterPro" id="IPR002219">
    <property type="entry name" value="PKC_DAG/PE"/>
</dbReference>
<protein>
    <recommendedName>
        <fullName evidence="14">Protein kinase C</fullName>
    </recommendedName>
</protein>
<feature type="compositionally biased region" description="Basic residues" evidence="9">
    <location>
        <begin position="465"/>
        <end position="476"/>
    </location>
</feature>
<feature type="region of interest" description="Disordered" evidence="9">
    <location>
        <begin position="539"/>
        <end position="586"/>
    </location>
</feature>
<keyword evidence="8" id="KW-0067">ATP-binding</keyword>
<dbReference type="PANTHER" id="PTHR22968:SF14">
    <property type="entry name" value="PROTEIN KINASE C"/>
    <property type="match status" value="1"/>
</dbReference>
<evidence type="ECO:0000313" key="12">
    <source>
        <dbReference type="EMBL" id="TRY79458.1"/>
    </source>
</evidence>
<evidence type="ECO:0000256" key="9">
    <source>
        <dbReference type="SAM" id="MobiDB-lite"/>
    </source>
</evidence>
<feature type="compositionally biased region" description="Basic and acidic residues" evidence="9">
    <location>
        <begin position="752"/>
        <end position="763"/>
    </location>
</feature>
<dbReference type="Proteomes" id="UP000318571">
    <property type="component" value="Chromosome 6"/>
</dbReference>
<evidence type="ECO:0000256" key="7">
    <source>
        <dbReference type="ARBA" id="ARBA00022833"/>
    </source>
</evidence>
<evidence type="ECO:0000256" key="3">
    <source>
        <dbReference type="ARBA" id="ARBA00022723"/>
    </source>
</evidence>
<dbReference type="InterPro" id="IPR046349">
    <property type="entry name" value="C1-like_sf"/>
</dbReference>
<feature type="region of interest" description="Disordered" evidence="9">
    <location>
        <begin position="279"/>
        <end position="508"/>
    </location>
</feature>
<gene>
    <name evidence="12" type="ORF">TCAL_06780</name>
</gene>
<feature type="compositionally biased region" description="Low complexity" evidence="9">
    <location>
        <begin position="869"/>
        <end position="882"/>
    </location>
</feature>
<name>A0A553PP53_TIGCA</name>
<dbReference type="PRINTS" id="PR00008">
    <property type="entry name" value="DAGPEDOMAIN"/>
</dbReference>
<keyword evidence="5" id="KW-0863">Zinc-finger</keyword>
<keyword evidence="13" id="KW-1185">Reference proteome</keyword>
<dbReference type="EMBL" id="VCGU01000002">
    <property type="protein sequence ID" value="TRY79458.1"/>
    <property type="molecule type" value="Genomic_DNA"/>
</dbReference>
<feature type="region of interest" description="Disordered" evidence="9">
    <location>
        <begin position="751"/>
        <end position="931"/>
    </location>
</feature>
<feature type="compositionally biased region" description="Basic and acidic residues" evidence="9">
    <location>
        <begin position="560"/>
        <end position="569"/>
    </location>
</feature>
<feature type="domain" description="Phorbol-ester/DAG-type" evidence="10">
    <location>
        <begin position="1012"/>
        <end position="1062"/>
    </location>
</feature>
<feature type="compositionally biased region" description="Gly residues" evidence="9">
    <location>
        <begin position="191"/>
        <end position="206"/>
    </location>
</feature>
<dbReference type="Gene3D" id="3.30.60.20">
    <property type="match status" value="1"/>
</dbReference>
<evidence type="ECO:0000256" key="2">
    <source>
        <dbReference type="ARBA" id="ARBA00022679"/>
    </source>
</evidence>
<dbReference type="GO" id="GO:0007200">
    <property type="term" value="P:phospholipase C-activating G protein-coupled receptor signaling pathway"/>
    <property type="evidence" value="ECO:0007669"/>
    <property type="project" value="TreeGrafter"/>
</dbReference>
<evidence type="ECO:0000256" key="6">
    <source>
        <dbReference type="ARBA" id="ARBA00022777"/>
    </source>
</evidence>
<organism evidence="12 13">
    <name type="scientific">Tigriopus californicus</name>
    <name type="common">Marine copepod</name>
    <dbReference type="NCBI Taxonomy" id="6832"/>
    <lineage>
        <taxon>Eukaryota</taxon>
        <taxon>Metazoa</taxon>
        <taxon>Ecdysozoa</taxon>
        <taxon>Arthropoda</taxon>
        <taxon>Crustacea</taxon>
        <taxon>Multicrustacea</taxon>
        <taxon>Hexanauplia</taxon>
        <taxon>Copepoda</taxon>
        <taxon>Harpacticoida</taxon>
        <taxon>Harpacticidae</taxon>
        <taxon>Tigriopus</taxon>
    </lineage>
</organism>
<dbReference type="Pfam" id="PF00433">
    <property type="entry name" value="Pkinase_C"/>
    <property type="match status" value="1"/>
</dbReference>
<dbReference type="PANTHER" id="PTHR22968">
    <property type="entry name" value="PROTEIN KINASE C, MU"/>
    <property type="match status" value="1"/>
</dbReference>
<feature type="compositionally biased region" description="Low complexity" evidence="9">
    <location>
        <begin position="175"/>
        <end position="190"/>
    </location>
</feature>
<sequence>MAWGFWTTYSANTHVPKYTSNFSPPFKRERSLDRDSVVEKERQLLKSSSSAGSLHNERHESAGANGRAPSRLGHHIMGNHIAPEKVAYERHLLLGDPDWSSRTVADRNTLPRKKQYDFERGSVSPSEEVYYSNQKSPVTPMESGNSRKSSDDVFCPACAHQSSSQHNSSNRESRVSFGSIASSSRGSRGSSSGGPSGRGGGGGGGMTSRMRSRSQEDDESSGRGGILSSSVPTPPPPPFLSNRDIIHSSLMETINQKMSILSSIRNALPNTTDFHVEQHHEMQYRHERPQTTPRRHSSRVPSGGHVYNQPPQRSLSSKSGRKASSISLRDGSGGGGGGGETAPSTPVTRHQQPTPLLQQVSDNTSSHPRSSRSSSRTTPRGSSSRASHESIRSIPPTTPLEDGTYERIGDHVDDDPGVLEHSGGSVIGIRNAPKPIDTSPGAQAQTPAEDGGDEQDDQENNKHTGTVKRRKRRSSHIRLSQERLEENQKSRTLPHPPQRGDQFHDHGGQSRERVFFSRYLDDSNGHSHNIQDGEFQNQHYQHHHPRYHRECQSQSGSRKSSQERLERHRQAGRHLSLSQERLEDKYSDHSMQCIADHHHHHRHNHHQQQSADRPCSRSQEEIVFHPDDYRRTSYEDLIDQRHQYVHYANDAPLLPPHHNHIGSQEVLDNASCKIIPKNSISISESPHSLARKVAHTDNGHVYKSSLKRSVGPIEFSHHLLSHSHDSEPSGDERFIQQLTYHQTHQLMTRPNSYHDHVPMEKGLRPRSSSIGDRLSDSSEPTTVAVAEPLSNRQRKHHTLGGYGHHHHPHHHHSHTRHRHPSQAPHFRDSRATGNGGVTPILTNSLPPRPDLEPARTDIDRHLPSMSSFQSTVPSSSLSAASSRSEKSSSRSSQSPSSEFPKPGCHSSRCRKKNSLTNTPPTSLKGSVVLCDPPIATPPEEMPMLRRELPPEPLPKASAGNRCLLFQLTFQRGEDSDLFPGKPLAPGMPCQGEDRSIYRRGARRWKKLYKVNGHIFQAKRFNRRASCAYCHDRIWGLGRQGFKCTQCKLLIHKKCHKLIRVVCDVNQVANLPLHRRQTSSIGSGNGTPEPSLTSIQVDNTQDDASNNHEVVPIEDLEQKQISPPYRPRLESERDLANFPPEFTDEPVHLTPDDNTLINQIDQTEFEGFEYVNPLLMSGEELV</sequence>
<keyword evidence="3" id="KW-0479">Metal-binding</keyword>
<dbReference type="AlphaFoldDB" id="A0A553PP53"/>
<dbReference type="InterPro" id="IPR020454">
    <property type="entry name" value="DAG/PE-bd"/>
</dbReference>
<feature type="compositionally biased region" description="Polar residues" evidence="9">
    <location>
        <begin position="914"/>
        <end position="924"/>
    </location>
</feature>
<dbReference type="SMART" id="SM00109">
    <property type="entry name" value="C1"/>
    <property type="match status" value="1"/>
</dbReference>
<feature type="compositionally biased region" description="Gly residues" evidence="9">
    <location>
        <begin position="331"/>
        <end position="340"/>
    </location>
</feature>
<dbReference type="GO" id="GO:0016020">
    <property type="term" value="C:membrane"/>
    <property type="evidence" value="ECO:0007669"/>
    <property type="project" value="UniProtKB-SubCell"/>
</dbReference>
<keyword evidence="2" id="KW-0808">Transferase</keyword>
<dbReference type="GO" id="GO:0005829">
    <property type="term" value="C:cytosol"/>
    <property type="evidence" value="ECO:0007669"/>
    <property type="project" value="TreeGrafter"/>
</dbReference>
<evidence type="ECO:0000259" key="11">
    <source>
        <dbReference type="PROSITE" id="PS51285"/>
    </source>
</evidence>
<evidence type="ECO:0000256" key="5">
    <source>
        <dbReference type="ARBA" id="ARBA00022771"/>
    </source>
</evidence>
<dbReference type="InterPro" id="IPR017892">
    <property type="entry name" value="Pkinase_C"/>
</dbReference>
<dbReference type="GO" id="GO:0035556">
    <property type="term" value="P:intracellular signal transduction"/>
    <property type="evidence" value="ECO:0007669"/>
    <property type="project" value="TreeGrafter"/>
</dbReference>
<feature type="compositionally biased region" description="Polar residues" evidence="9">
    <location>
        <begin position="342"/>
        <end position="363"/>
    </location>
</feature>
<dbReference type="GO" id="GO:0005524">
    <property type="term" value="F:ATP binding"/>
    <property type="evidence" value="ECO:0007669"/>
    <property type="project" value="UniProtKB-KW"/>
</dbReference>
<feature type="compositionally biased region" description="Basic and acidic residues" evidence="9">
    <location>
        <begin position="849"/>
        <end position="862"/>
    </location>
</feature>
<keyword evidence="6" id="KW-0418">Kinase</keyword>
<dbReference type="PROSITE" id="PS00479">
    <property type="entry name" value="ZF_DAG_PE_1"/>
    <property type="match status" value="1"/>
</dbReference>
<dbReference type="PROSITE" id="PS51285">
    <property type="entry name" value="AGC_KINASE_CTER"/>
    <property type="match status" value="1"/>
</dbReference>
<comment type="caution">
    <text evidence="12">The sequence shown here is derived from an EMBL/GenBank/DDBJ whole genome shotgun (WGS) entry which is preliminary data.</text>
</comment>
<dbReference type="GO" id="GO:0008270">
    <property type="term" value="F:zinc ion binding"/>
    <property type="evidence" value="ECO:0007669"/>
    <property type="project" value="UniProtKB-KW"/>
</dbReference>
<feature type="compositionally biased region" description="Low complexity" evidence="9">
    <location>
        <begin position="313"/>
        <end position="328"/>
    </location>
</feature>
<dbReference type="GO" id="GO:0004674">
    <property type="term" value="F:protein serine/threonine kinase activity"/>
    <property type="evidence" value="ECO:0007669"/>
    <property type="project" value="UniProtKB-KW"/>
</dbReference>
<dbReference type="Pfam" id="PF00130">
    <property type="entry name" value="C1_1"/>
    <property type="match status" value="1"/>
</dbReference>
<accession>A0A553PP53</accession>
<evidence type="ECO:0008006" key="14">
    <source>
        <dbReference type="Google" id="ProtNLM"/>
    </source>
</evidence>
<dbReference type="FunFam" id="3.30.60.20:FF:000012">
    <property type="entry name" value="Protein kinase C"/>
    <property type="match status" value="1"/>
</dbReference>
<evidence type="ECO:0000256" key="8">
    <source>
        <dbReference type="ARBA" id="ARBA00022840"/>
    </source>
</evidence>
<evidence type="ECO:0000256" key="1">
    <source>
        <dbReference type="ARBA" id="ARBA00022527"/>
    </source>
</evidence>
<evidence type="ECO:0000256" key="4">
    <source>
        <dbReference type="ARBA" id="ARBA00022741"/>
    </source>
</evidence>
<feature type="domain" description="AGC-kinase C-terminal" evidence="11">
    <location>
        <begin position="1108"/>
        <end position="1179"/>
    </location>
</feature>
<feature type="compositionally biased region" description="Low complexity" evidence="9">
    <location>
        <begin position="364"/>
        <end position="385"/>
    </location>
</feature>
<keyword evidence="7" id="KW-0862">Zinc</keyword>
<keyword evidence="4" id="KW-0547">Nucleotide-binding</keyword>
<evidence type="ECO:0000313" key="13">
    <source>
        <dbReference type="Proteomes" id="UP000318571"/>
    </source>
</evidence>
<dbReference type="CDD" id="cd20794">
    <property type="entry name" value="C1_aPKC"/>
    <property type="match status" value="1"/>
</dbReference>
<feature type="compositionally biased region" description="Basic and acidic residues" evidence="9">
    <location>
        <begin position="479"/>
        <end position="489"/>
    </location>
</feature>
<feature type="region of interest" description="Disordered" evidence="9">
    <location>
        <begin position="98"/>
        <end position="243"/>
    </location>
</feature>
<keyword evidence="1" id="KW-0723">Serine/threonine-protein kinase</keyword>
<dbReference type="SMART" id="SM00133">
    <property type="entry name" value="S_TK_X"/>
    <property type="match status" value="1"/>
</dbReference>
<dbReference type="PROSITE" id="PS50081">
    <property type="entry name" value="ZF_DAG_PE_2"/>
    <property type="match status" value="1"/>
</dbReference>
<evidence type="ECO:0000259" key="10">
    <source>
        <dbReference type="PROSITE" id="PS50081"/>
    </source>
</evidence>
<dbReference type="InterPro" id="IPR000961">
    <property type="entry name" value="AGC-kinase_C"/>
</dbReference>